<proteinExistence type="predicted"/>
<organism evidence="2 3">
    <name type="scientific">Epicoccum nigrum</name>
    <name type="common">Soil fungus</name>
    <name type="synonym">Epicoccum purpurascens</name>
    <dbReference type="NCBI Taxonomy" id="105696"/>
    <lineage>
        <taxon>Eukaryota</taxon>
        <taxon>Fungi</taxon>
        <taxon>Dikarya</taxon>
        <taxon>Ascomycota</taxon>
        <taxon>Pezizomycotina</taxon>
        <taxon>Dothideomycetes</taxon>
        <taxon>Pleosporomycetidae</taxon>
        <taxon>Pleosporales</taxon>
        <taxon>Pleosporineae</taxon>
        <taxon>Didymellaceae</taxon>
        <taxon>Epicoccum</taxon>
    </lineage>
</organism>
<protein>
    <submittedName>
        <fullName evidence="2">Uncharacterized protein</fullName>
    </submittedName>
</protein>
<sequence>MQTGAHQQGRAKADGSGSKQISPENLPSQSTLSQFVESSQAAFGSSMPRALSQGMNASEGTPKWVLEQVRGILEAASDLYQGDLLILRSLLKLEFSPDMTGFQYLSSEIVRLIRSNLTYAVAFINCVVDAPNNEVSRATKDDVLRDIAQHLGEVSIDMRTHETVEQQLAALNDKMDKEGTQCRPMAKLSPAAFGRFTKHFYGIGLFHPIELMLACLQLEMKRALVLDLHSLYIPFLQELVGLMLMYGIPMTNETYSAFFESVLCNYLDRFVGIESEEKSNAEHDTWAQRANAARIMLETFDHSYFQDILGLRYESNILPAFNKLPLVSPSRGQFYSLQTPSSA</sequence>
<name>A0A1Y2MA63_EPING</name>
<dbReference type="InParanoid" id="A0A1Y2MA63"/>
<feature type="compositionally biased region" description="Polar residues" evidence="1">
    <location>
        <begin position="17"/>
        <end position="30"/>
    </location>
</feature>
<dbReference type="EMBL" id="KZ107839">
    <property type="protein sequence ID" value="OSS52689.1"/>
    <property type="molecule type" value="Genomic_DNA"/>
</dbReference>
<dbReference type="AlphaFoldDB" id="A0A1Y2MA63"/>
<evidence type="ECO:0000313" key="3">
    <source>
        <dbReference type="Proteomes" id="UP000193240"/>
    </source>
</evidence>
<feature type="region of interest" description="Disordered" evidence="1">
    <location>
        <begin position="1"/>
        <end position="30"/>
    </location>
</feature>
<dbReference type="Proteomes" id="UP000193240">
    <property type="component" value="Unassembled WGS sequence"/>
</dbReference>
<evidence type="ECO:0000313" key="2">
    <source>
        <dbReference type="EMBL" id="OSS52689.1"/>
    </source>
</evidence>
<reference evidence="2 3" key="1">
    <citation type="journal article" date="2017" name="Genome Announc.">
        <title>Genome sequence of the saprophytic ascomycete Epicoccum nigrum ICMP 19927 strain isolated from New Zealand.</title>
        <authorList>
            <person name="Fokin M."/>
            <person name="Fleetwood D."/>
            <person name="Weir B.S."/>
            <person name="Villas-Boas S.G."/>
        </authorList>
    </citation>
    <scope>NUCLEOTIDE SEQUENCE [LARGE SCALE GENOMIC DNA]</scope>
    <source>
        <strain evidence="2 3">ICMP 19927</strain>
    </source>
</reference>
<evidence type="ECO:0000256" key="1">
    <source>
        <dbReference type="SAM" id="MobiDB-lite"/>
    </source>
</evidence>
<accession>A0A1Y2MA63</accession>
<gene>
    <name evidence="2" type="ORF">B5807_02713</name>
</gene>
<keyword evidence="3" id="KW-1185">Reference proteome</keyword>